<evidence type="ECO:0000259" key="8">
    <source>
        <dbReference type="Pfam" id="PF02687"/>
    </source>
</evidence>
<feature type="transmembrane region" description="Helical" evidence="7">
    <location>
        <begin position="363"/>
        <end position="380"/>
    </location>
</feature>
<feature type="transmembrane region" description="Helical" evidence="7">
    <location>
        <begin position="320"/>
        <end position="343"/>
    </location>
</feature>
<organism evidence="9 10">
    <name type="scientific">Tissierella praeacuta DSM 18095</name>
    <dbReference type="NCBI Taxonomy" id="1123404"/>
    <lineage>
        <taxon>Bacteria</taxon>
        <taxon>Bacillati</taxon>
        <taxon>Bacillota</taxon>
        <taxon>Tissierellia</taxon>
        <taxon>Tissierellales</taxon>
        <taxon>Tissierellaceae</taxon>
        <taxon>Tissierella</taxon>
    </lineage>
</organism>
<dbReference type="RefSeq" id="WP_072975747.1">
    <property type="nucleotide sequence ID" value="NZ_FQTY01000007.1"/>
</dbReference>
<comment type="subcellular location">
    <subcellularLocation>
        <location evidence="1">Cell membrane</location>
        <topology evidence="1">Multi-pass membrane protein</topology>
    </subcellularLocation>
</comment>
<evidence type="ECO:0000256" key="2">
    <source>
        <dbReference type="ARBA" id="ARBA00022475"/>
    </source>
</evidence>
<evidence type="ECO:0000256" key="5">
    <source>
        <dbReference type="ARBA" id="ARBA00023136"/>
    </source>
</evidence>
<evidence type="ECO:0000256" key="3">
    <source>
        <dbReference type="ARBA" id="ARBA00022692"/>
    </source>
</evidence>
<evidence type="ECO:0000256" key="1">
    <source>
        <dbReference type="ARBA" id="ARBA00004651"/>
    </source>
</evidence>
<sequence length="837" mass="95110">MNKVNNKKVINKIAMASLKNNHRRNIIAFIAIALTTLLFTSLFTIGLGMKNSMELETMRMVGTTFHGEFKRINTEDIDKLKTHPLIRETGIRQMIGFVVNDEFIKEHVEISYGDDNYIKRGFSYPTTGGLPIERNEIITDTKVLDLLHIPHRVGEKIKLKYTIEENGVELETIEDEFILSGFYDVDEAMMARMVFTSKEYADSLDLPKNNYSLDVMFSNSRNMERNLLQVEMDRGYRVDENGAEIDIGVNWGYMSGKLEDADSLTLGGMVLILLIIILTGYLIIYNIFQISVVSDIKFYGLLKTVGTTKKQIMKIIRKQALFISVVGIPIGLILGYLAGNLILPRIASTTSIGNQVVKSSSPWIFLFSIVFSLITVFISCRKPGKIAGKVSPVEAIKVTDTNNVNYNHIRKSEVGVNISKMAVSNLFRNKTRTIIVLLSMSLSLVLLNSLYTMTNSFDMNKYLSKFINSDFVLGSAKYFKSDFRLKEDSLPENIINIIKSRDGFINGGRIYYTPEESIELFEEKDLELGDKTPIQLFGLDEYLMEKQKLVKGKIDMEKLSTGDYVIYGGYTNDNGAPVWDRIKYDIGDKIKLTTENGVREFEIMAIIPYDYTNSSRYFLESYVTAINGKIVTDSKKGQLLYLPSNIYKEMVASPFTMVYQFDVNTENITDYESFLEDYTNNVDYTLDYDSRNKQKGEFDNFKNMFLLVGGSLSFIVGLVGIVNFINSIITSVITRKREFALLESIGMTKKQLNFMLIREGIYYSLGTMIISVILSIVISITVIKKLISKSFFATYNFTLNPLFIALPIIVILGIVLPYIIKKSMVKESIVERITRED</sequence>
<dbReference type="Proteomes" id="UP000184114">
    <property type="component" value="Unassembled WGS sequence"/>
</dbReference>
<feature type="domain" description="ABC3 transporter permease C-terminal" evidence="8">
    <location>
        <begin position="711"/>
        <end position="819"/>
    </location>
</feature>
<feature type="transmembrane region" description="Helical" evidence="7">
    <location>
        <begin position="704"/>
        <end position="729"/>
    </location>
</feature>
<name>A0A1M4WIN4_9FIRM</name>
<evidence type="ECO:0000313" key="9">
    <source>
        <dbReference type="EMBL" id="SHE81109.1"/>
    </source>
</evidence>
<keyword evidence="4 7" id="KW-1133">Transmembrane helix</keyword>
<evidence type="ECO:0000256" key="6">
    <source>
        <dbReference type="ARBA" id="ARBA00038076"/>
    </source>
</evidence>
<keyword evidence="5 7" id="KW-0472">Membrane</keyword>
<dbReference type="PANTHER" id="PTHR30572:SF4">
    <property type="entry name" value="ABC TRANSPORTER PERMEASE YTRF"/>
    <property type="match status" value="1"/>
</dbReference>
<gene>
    <name evidence="9" type="ORF">SAMN02745784_01879</name>
</gene>
<feature type="transmembrane region" description="Helical" evidence="7">
    <location>
        <begin position="264"/>
        <end position="288"/>
    </location>
</feature>
<dbReference type="EMBL" id="FQTY01000007">
    <property type="protein sequence ID" value="SHE81109.1"/>
    <property type="molecule type" value="Genomic_DNA"/>
</dbReference>
<dbReference type="InterPro" id="IPR003838">
    <property type="entry name" value="ABC3_permease_C"/>
</dbReference>
<dbReference type="STRING" id="1123404.SAMN02745784_01879"/>
<proteinExistence type="inferred from homology"/>
<feature type="domain" description="ABC3 transporter permease C-terminal" evidence="8">
    <location>
        <begin position="271"/>
        <end position="381"/>
    </location>
</feature>
<feature type="transmembrane region" description="Helical" evidence="7">
    <location>
        <begin position="760"/>
        <end position="782"/>
    </location>
</feature>
<feature type="transmembrane region" description="Helical" evidence="7">
    <location>
        <begin position="802"/>
        <end position="820"/>
    </location>
</feature>
<dbReference type="GeneID" id="90993961"/>
<comment type="similarity">
    <text evidence="6">Belongs to the ABC-4 integral membrane protein family.</text>
</comment>
<evidence type="ECO:0000313" key="10">
    <source>
        <dbReference type="Proteomes" id="UP000184114"/>
    </source>
</evidence>
<dbReference type="PANTHER" id="PTHR30572">
    <property type="entry name" value="MEMBRANE COMPONENT OF TRANSPORTER-RELATED"/>
    <property type="match status" value="1"/>
</dbReference>
<evidence type="ECO:0000256" key="7">
    <source>
        <dbReference type="SAM" id="Phobius"/>
    </source>
</evidence>
<reference evidence="10" key="1">
    <citation type="submission" date="2016-11" db="EMBL/GenBank/DDBJ databases">
        <authorList>
            <person name="Varghese N."/>
            <person name="Submissions S."/>
        </authorList>
    </citation>
    <scope>NUCLEOTIDE SEQUENCE [LARGE SCALE GENOMIC DNA]</scope>
    <source>
        <strain evidence="10">DSM 18095</strain>
    </source>
</reference>
<protein>
    <submittedName>
        <fullName evidence="9">Putative ABC transport system permease protein</fullName>
    </submittedName>
</protein>
<evidence type="ECO:0000256" key="4">
    <source>
        <dbReference type="ARBA" id="ARBA00022989"/>
    </source>
</evidence>
<dbReference type="Pfam" id="PF02687">
    <property type="entry name" value="FtsX"/>
    <property type="match status" value="2"/>
</dbReference>
<feature type="transmembrane region" description="Helical" evidence="7">
    <location>
        <begin position="434"/>
        <end position="453"/>
    </location>
</feature>
<dbReference type="AlphaFoldDB" id="A0A1M4WIN4"/>
<dbReference type="GO" id="GO:0022857">
    <property type="term" value="F:transmembrane transporter activity"/>
    <property type="evidence" value="ECO:0007669"/>
    <property type="project" value="TreeGrafter"/>
</dbReference>
<keyword evidence="10" id="KW-1185">Reference proteome</keyword>
<feature type="transmembrane region" description="Helical" evidence="7">
    <location>
        <begin position="26"/>
        <end position="49"/>
    </location>
</feature>
<keyword evidence="2" id="KW-1003">Cell membrane</keyword>
<accession>A0A1M4WIN4</accession>
<keyword evidence="3 7" id="KW-0812">Transmembrane</keyword>
<dbReference type="InterPro" id="IPR050250">
    <property type="entry name" value="Macrolide_Exporter_MacB"/>
</dbReference>
<dbReference type="GO" id="GO:0005886">
    <property type="term" value="C:plasma membrane"/>
    <property type="evidence" value="ECO:0007669"/>
    <property type="project" value="UniProtKB-SubCell"/>
</dbReference>